<dbReference type="FunFam" id="1.20.140.10:FF:000004">
    <property type="entry name" value="Acyl-CoA dehydrogenase FadE25"/>
    <property type="match status" value="1"/>
</dbReference>
<proteinExistence type="inferred from homology"/>
<comment type="similarity">
    <text evidence="2">Belongs to the acyl-CoA dehydrogenase family.</text>
</comment>
<dbReference type="SUPFAM" id="SSF47203">
    <property type="entry name" value="Acyl-CoA dehydrogenase C-terminal domain-like"/>
    <property type="match status" value="1"/>
</dbReference>
<evidence type="ECO:0000256" key="4">
    <source>
        <dbReference type="ARBA" id="ARBA00022827"/>
    </source>
</evidence>
<comment type="cofactor">
    <cofactor evidence="1">
        <name>FAD</name>
        <dbReference type="ChEBI" id="CHEBI:57692"/>
    </cofactor>
</comment>
<reference evidence="6" key="1">
    <citation type="journal article" date="2014" name="Front. Microbiol.">
        <title>High frequency of phylogenetically diverse reductive dehalogenase-homologous genes in deep subseafloor sedimentary metagenomes.</title>
        <authorList>
            <person name="Kawai M."/>
            <person name="Futagami T."/>
            <person name="Toyoda A."/>
            <person name="Takaki Y."/>
            <person name="Nishi S."/>
            <person name="Hori S."/>
            <person name="Arai W."/>
            <person name="Tsubouchi T."/>
            <person name="Morono Y."/>
            <person name="Uchiyama I."/>
            <person name="Ito T."/>
            <person name="Fujiyama A."/>
            <person name="Inagaki F."/>
            <person name="Takami H."/>
        </authorList>
    </citation>
    <scope>NUCLEOTIDE SEQUENCE</scope>
    <source>
        <strain evidence="6">Expedition CK06-06</strain>
    </source>
</reference>
<evidence type="ECO:0000256" key="1">
    <source>
        <dbReference type="ARBA" id="ARBA00001974"/>
    </source>
</evidence>
<keyword evidence="4" id="KW-0274">FAD</keyword>
<evidence type="ECO:0000259" key="5">
    <source>
        <dbReference type="Pfam" id="PF00441"/>
    </source>
</evidence>
<feature type="domain" description="Acyl-CoA dehydrogenase/oxidase C-terminal" evidence="5">
    <location>
        <begin position="41"/>
        <end position="158"/>
    </location>
</feature>
<dbReference type="PROSITE" id="PS00073">
    <property type="entry name" value="ACYL_COA_DH_2"/>
    <property type="match status" value="1"/>
</dbReference>
<sequence>MRAAGIVGFEYKDLRLMGDKCLLSADKAVHLLKKIQDYSNIGFSAISLGIAQAAFDASVKYSKERRQFGRAICEFPMVQEMLVDMKTRIEAARLFVYDAAAKFDKGQDYSLSANIARLISGDAAVFSGITAIQVHGGYGYIKDYPVERFLRDAKTVQVLQEPPHDLKSRIAKELLS</sequence>
<dbReference type="InterPro" id="IPR006089">
    <property type="entry name" value="Acyl-CoA_DH_CS"/>
</dbReference>
<gene>
    <name evidence="6" type="ORF">S06H3_11675</name>
</gene>
<dbReference type="AlphaFoldDB" id="X1MH75"/>
<dbReference type="Gene3D" id="1.20.140.10">
    <property type="entry name" value="Butyryl-CoA Dehydrogenase, subunit A, domain 3"/>
    <property type="match status" value="1"/>
</dbReference>
<dbReference type="EMBL" id="BARV01005752">
    <property type="protein sequence ID" value="GAI17436.1"/>
    <property type="molecule type" value="Genomic_DNA"/>
</dbReference>
<comment type="caution">
    <text evidence="6">The sequence shown here is derived from an EMBL/GenBank/DDBJ whole genome shotgun (WGS) entry which is preliminary data.</text>
</comment>
<protein>
    <recommendedName>
        <fullName evidence="5">Acyl-CoA dehydrogenase/oxidase C-terminal domain-containing protein</fullName>
    </recommendedName>
</protein>
<dbReference type="Pfam" id="PF00441">
    <property type="entry name" value="Acyl-CoA_dh_1"/>
    <property type="match status" value="1"/>
</dbReference>
<dbReference type="InterPro" id="IPR009075">
    <property type="entry name" value="AcylCo_DH/oxidase_C"/>
</dbReference>
<keyword evidence="3" id="KW-0285">Flavoprotein</keyword>
<accession>X1MH75</accession>
<dbReference type="InterPro" id="IPR036250">
    <property type="entry name" value="AcylCo_DH-like_C"/>
</dbReference>
<dbReference type="PANTHER" id="PTHR43884">
    <property type="entry name" value="ACYL-COA DEHYDROGENASE"/>
    <property type="match status" value="1"/>
</dbReference>
<organism evidence="6">
    <name type="scientific">marine sediment metagenome</name>
    <dbReference type="NCBI Taxonomy" id="412755"/>
    <lineage>
        <taxon>unclassified sequences</taxon>
        <taxon>metagenomes</taxon>
        <taxon>ecological metagenomes</taxon>
    </lineage>
</organism>
<dbReference type="PANTHER" id="PTHR43884:SF12">
    <property type="entry name" value="ISOVALERYL-COA DEHYDROGENASE, MITOCHONDRIAL-RELATED"/>
    <property type="match status" value="1"/>
</dbReference>
<evidence type="ECO:0000256" key="3">
    <source>
        <dbReference type="ARBA" id="ARBA00022630"/>
    </source>
</evidence>
<evidence type="ECO:0000313" key="6">
    <source>
        <dbReference type="EMBL" id="GAI17436.1"/>
    </source>
</evidence>
<dbReference type="GO" id="GO:0003995">
    <property type="term" value="F:acyl-CoA dehydrogenase activity"/>
    <property type="evidence" value="ECO:0007669"/>
    <property type="project" value="InterPro"/>
</dbReference>
<evidence type="ECO:0000256" key="2">
    <source>
        <dbReference type="ARBA" id="ARBA00009347"/>
    </source>
</evidence>
<name>X1MH75_9ZZZZ</name>